<dbReference type="InterPro" id="IPR036047">
    <property type="entry name" value="F-box-like_dom_sf"/>
</dbReference>
<dbReference type="InterPro" id="IPR001810">
    <property type="entry name" value="F-box_dom"/>
</dbReference>
<dbReference type="Proteomes" id="UP001558713">
    <property type="component" value="Unassembled WGS sequence"/>
</dbReference>
<dbReference type="EMBL" id="JBANAX010000533">
    <property type="protein sequence ID" value="KAL1204555.1"/>
    <property type="molecule type" value="Genomic_DNA"/>
</dbReference>
<evidence type="ECO:0000313" key="3">
    <source>
        <dbReference type="Proteomes" id="UP001558713"/>
    </source>
</evidence>
<proteinExistence type="predicted"/>
<protein>
    <submittedName>
        <fullName evidence="2">F-box/kelch-repeat protein</fullName>
    </submittedName>
</protein>
<reference evidence="2 3" key="1">
    <citation type="submission" date="2024-04" db="EMBL/GenBank/DDBJ databases">
        <title>Genome assembly C_amara_ONT_v2.</title>
        <authorList>
            <person name="Yant L."/>
            <person name="Moore C."/>
            <person name="Slenker M."/>
        </authorList>
    </citation>
    <scope>NUCLEOTIDE SEQUENCE [LARGE SCALE GENOMIC DNA]</scope>
    <source>
        <tissue evidence="2">Leaf</tissue>
    </source>
</reference>
<evidence type="ECO:0000313" key="2">
    <source>
        <dbReference type="EMBL" id="KAL1204555.1"/>
    </source>
</evidence>
<dbReference type="PANTHER" id="PTHR47123:SF24">
    <property type="entry name" value="LOW PROTEIN: F-BOX_KELCH-REPEAT PROTEIN"/>
    <property type="match status" value="1"/>
</dbReference>
<evidence type="ECO:0000259" key="1">
    <source>
        <dbReference type="SMART" id="SM00256"/>
    </source>
</evidence>
<dbReference type="PANTHER" id="PTHR47123">
    <property type="entry name" value="F-BOX PROTEIN SKIP23"/>
    <property type="match status" value="1"/>
</dbReference>
<organism evidence="2 3">
    <name type="scientific">Cardamine amara subsp. amara</name>
    <dbReference type="NCBI Taxonomy" id="228776"/>
    <lineage>
        <taxon>Eukaryota</taxon>
        <taxon>Viridiplantae</taxon>
        <taxon>Streptophyta</taxon>
        <taxon>Embryophyta</taxon>
        <taxon>Tracheophyta</taxon>
        <taxon>Spermatophyta</taxon>
        <taxon>Magnoliopsida</taxon>
        <taxon>eudicotyledons</taxon>
        <taxon>Gunneridae</taxon>
        <taxon>Pentapetalae</taxon>
        <taxon>rosids</taxon>
        <taxon>malvids</taxon>
        <taxon>Brassicales</taxon>
        <taxon>Brassicaceae</taxon>
        <taxon>Cardamineae</taxon>
        <taxon>Cardamine</taxon>
    </lineage>
</organism>
<sequence length="207" mass="23663">MAEAAKKKKISSMMPDWSQLPEELLHLISKNVEYCFDVVHARSVCRSWRSTFLFPCCLLRPSYSLPAFADFPLESKDLCTFEKVPLFLFRVRAPPLAAALSFEYFLGEISRDESENRIELLQCSMKVKTRGSDPILLNILNCQILPLGYQYRMIGRDPKDWRKDYRGMAFLPLNKEGGGEFVVLLNYTKSLLVLTVGAKISNTLNLP</sequence>
<dbReference type="Gene3D" id="1.20.1280.50">
    <property type="match status" value="1"/>
</dbReference>
<name>A0ABD1ASJ2_CARAN</name>
<gene>
    <name evidence="2" type="ORF">V5N11_019946</name>
</gene>
<dbReference type="SMART" id="SM00256">
    <property type="entry name" value="FBOX"/>
    <property type="match status" value="1"/>
</dbReference>
<comment type="caution">
    <text evidence="2">The sequence shown here is derived from an EMBL/GenBank/DDBJ whole genome shotgun (WGS) entry which is preliminary data.</text>
</comment>
<dbReference type="Pfam" id="PF00646">
    <property type="entry name" value="F-box"/>
    <property type="match status" value="1"/>
</dbReference>
<dbReference type="AlphaFoldDB" id="A0ABD1ASJ2"/>
<feature type="domain" description="F-box" evidence="1">
    <location>
        <begin position="20"/>
        <end position="60"/>
    </location>
</feature>
<keyword evidence="3" id="KW-1185">Reference proteome</keyword>
<dbReference type="SUPFAM" id="SSF81383">
    <property type="entry name" value="F-box domain"/>
    <property type="match status" value="1"/>
</dbReference>
<dbReference type="InterPro" id="IPR051304">
    <property type="entry name" value="SCF_F-box_domain"/>
</dbReference>
<accession>A0ABD1ASJ2</accession>